<proteinExistence type="inferred from homology"/>
<keyword evidence="2" id="KW-0732">Signal</keyword>
<keyword evidence="2" id="KW-0449">Lipoprotein</keyword>
<dbReference type="Proteomes" id="UP000293162">
    <property type="component" value="Unassembled WGS sequence"/>
</dbReference>
<feature type="signal peptide" evidence="2">
    <location>
        <begin position="1"/>
        <end position="23"/>
    </location>
</feature>
<keyword evidence="5" id="KW-1185">Reference proteome</keyword>
<accession>A0A4V1ZD77</accession>
<dbReference type="PANTHER" id="PTHR30203:SF30">
    <property type="entry name" value="OUTER MEMBRANE PROTEIN-RELATED"/>
    <property type="match status" value="1"/>
</dbReference>
<dbReference type="InterPro" id="IPR010131">
    <property type="entry name" value="MdtP/NodT-like"/>
</dbReference>
<dbReference type="EMBL" id="SEWF01000017">
    <property type="protein sequence ID" value="RYU95200.1"/>
    <property type="molecule type" value="Genomic_DNA"/>
</dbReference>
<feature type="coiled-coil region" evidence="3">
    <location>
        <begin position="443"/>
        <end position="470"/>
    </location>
</feature>
<dbReference type="Pfam" id="PF02321">
    <property type="entry name" value="OEP"/>
    <property type="match status" value="2"/>
</dbReference>
<dbReference type="OrthoDB" id="9770517at2"/>
<keyword evidence="2" id="KW-0812">Transmembrane</keyword>
<keyword evidence="2" id="KW-1134">Transmembrane beta strand</keyword>
<organism evidence="4 5">
    <name type="scientific">Emticicia agri</name>
    <dbReference type="NCBI Taxonomy" id="2492393"/>
    <lineage>
        <taxon>Bacteria</taxon>
        <taxon>Pseudomonadati</taxon>
        <taxon>Bacteroidota</taxon>
        <taxon>Cytophagia</taxon>
        <taxon>Cytophagales</taxon>
        <taxon>Leadbetterellaceae</taxon>
        <taxon>Emticicia</taxon>
    </lineage>
</organism>
<reference evidence="4 5" key="1">
    <citation type="submission" date="2019-02" db="EMBL/GenBank/DDBJ databases">
        <title>Bacterial novel species Emticicia sp. 17J42-9 isolated from soil.</title>
        <authorList>
            <person name="Jung H.-Y."/>
        </authorList>
    </citation>
    <scope>NUCLEOTIDE SEQUENCE [LARGE SCALE GENOMIC DNA]</scope>
    <source>
        <strain evidence="4 5">17J42-9</strain>
    </source>
</reference>
<dbReference type="GO" id="GO:0005886">
    <property type="term" value="C:plasma membrane"/>
    <property type="evidence" value="ECO:0007669"/>
    <property type="project" value="UniProtKB-SubCell"/>
</dbReference>
<dbReference type="InterPro" id="IPR003423">
    <property type="entry name" value="OMP_efflux"/>
</dbReference>
<keyword evidence="2" id="KW-0472">Membrane</keyword>
<evidence type="ECO:0000256" key="1">
    <source>
        <dbReference type="ARBA" id="ARBA00007613"/>
    </source>
</evidence>
<dbReference type="Gene3D" id="2.20.200.10">
    <property type="entry name" value="Outer membrane efflux proteins (OEP)"/>
    <property type="match status" value="1"/>
</dbReference>
<sequence>MKNKRIKRYSVFLALIIALGSCKVENLPTKTVTNSLPDKFEISGDTTKAENILWRNYFNDSNLAALIDEALKNNQELNMMLHEIEISRNEIMARKGEYQPFGFLTAGLGGEKSGHYTWNGVSEEDAKTRTDKLPKYIGEQALMGTFSWEIDVWKKLHNAKDAAVKRYLSGIEGRNFVVTNLIAEIANSYYELVVLDNQLEIVQQNIALQKDALEMVKVQKAAARVNQLAVNRFTAQVLNTENLKYEIQQQIVETENRINFLVARNPQPVKRNSANLNDIQFLKISAGIPSQLLSNRPDIRQAEQELEAAKLDIAVAKAAFYPNITLRAGIGLQAFNPIYLINPKSIAVNVLGDLIAPLINKNAIKANYYNANEKQIQAVYKYEQTVLNAHLEVINQLAGNKNYSESYATKANQVEILSSSIEISNNLFKSARADYTEVLLTQREALEAKMELMEIKKKQLNAEVNIYKALGGGWK</sequence>
<evidence type="ECO:0000256" key="2">
    <source>
        <dbReference type="RuleBase" id="RU362097"/>
    </source>
</evidence>
<comment type="caution">
    <text evidence="4">The sequence shown here is derived from an EMBL/GenBank/DDBJ whole genome shotgun (WGS) entry which is preliminary data.</text>
</comment>
<comment type="subcellular location">
    <subcellularLocation>
        <location evidence="2">Cell membrane</location>
        <topology evidence="2">Lipid-anchor</topology>
    </subcellularLocation>
</comment>
<dbReference type="AlphaFoldDB" id="A0A4V1ZD77"/>
<feature type="chain" id="PRO_5021040298" evidence="2">
    <location>
        <begin position="24"/>
        <end position="475"/>
    </location>
</feature>
<dbReference type="RefSeq" id="WP_130021448.1">
    <property type="nucleotide sequence ID" value="NZ_SEWF01000017.1"/>
</dbReference>
<name>A0A4V1ZD77_9BACT</name>
<gene>
    <name evidence="4" type="ORF">EWM59_13190</name>
</gene>
<evidence type="ECO:0000256" key="3">
    <source>
        <dbReference type="SAM" id="Coils"/>
    </source>
</evidence>
<comment type="similarity">
    <text evidence="1 2">Belongs to the outer membrane factor (OMF) (TC 1.B.17) family.</text>
</comment>
<keyword evidence="2" id="KW-0564">Palmitate</keyword>
<evidence type="ECO:0000313" key="4">
    <source>
        <dbReference type="EMBL" id="RYU95200.1"/>
    </source>
</evidence>
<dbReference type="Gene3D" id="1.20.1600.10">
    <property type="entry name" value="Outer membrane efflux proteins (OEP)"/>
    <property type="match status" value="1"/>
</dbReference>
<protein>
    <submittedName>
        <fullName evidence="4">Efflux transporter outer membrane subunit</fullName>
    </submittedName>
</protein>
<dbReference type="SUPFAM" id="SSF56954">
    <property type="entry name" value="Outer membrane efflux proteins (OEP)"/>
    <property type="match status" value="1"/>
</dbReference>
<keyword evidence="3" id="KW-0175">Coiled coil</keyword>
<evidence type="ECO:0000313" key="5">
    <source>
        <dbReference type="Proteomes" id="UP000293162"/>
    </source>
</evidence>
<dbReference type="PROSITE" id="PS51257">
    <property type="entry name" value="PROKAR_LIPOPROTEIN"/>
    <property type="match status" value="1"/>
</dbReference>
<dbReference type="PANTHER" id="PTHR30203">
    <property type="entry name" value="OUTER MEMBRANE CATION EFFLUX PROTEIN"/>
    <property type="match status" value="1"/>
</dbReference>
<dbReference type="NCBIfam" id="TIGR01845">
    <property type="entry name" value="outer_NodT"/>
    <property type="match status" value="1"/>
</dbReference>
<dbReference type="GO" id="GO:0015562">
    <property type="term" value="F:efflux transmembrane transporter activity"/>
    <property type="evidence" value="ECO:0007669"/>
    <property type="project" value="InterPro"/>
</dbReference>